<accession>A0ABS3JAG0</accession>
<dbReference type="InterPro" id="IPR010982">
    <property type="entry name" value="Lambda_DNA-bd_dom_sf"/>
</dbReference>
<gene>
    <name evidence="3" type="ORF">J2I46_00155</name>
</gene>
<dbReference type="RefSeq" id="WP_207326901.1">
    <property type="nucleotide sequence ID" value="NZ_JAFMYW010000001.1"/>
</dbReference>
<keyword evidence="1" id="KW-0175">Coiled coil</keyword>
<dbReference type="InterPro" id="IPR001387">
    <property type="entry name" value="Cro/C1-type_HTH"/>
</dbReference>
<dbReference type="CDD" id="cd00093">
    <property type="entry name" value="HTH_XRE"/>
    <property type="match status" value="1"/>
</dbReference>
<dbReference type="SUPFAM" id="SSF47413">
    <property type="entry name" value="lambda repressor-like DNA-binding domains"/>
    <property type="match status" value="1"/>
</dbReference>
<sequence>METLVSSELGHRLKLLRQRLGVTGAQMAEEADIPLPVIKKIEQGYTANPGFYVAEKLIVRYGVNANWLITGRGEIFVESPELEKQLIEAKAEVREKESLIQMLQRAMVSLKKTKRGAQQPDVTPVFGLFSPNLVTSVTTRIYGTPVNG</sequence>
<name>A0ABS3JAG0_9BACT</name>
<evidence type="ECO:0000256" key="1">
    <source>
        <dbReference type="SAM" id="Coils"/>
    </source>
</evidence>
<evidence type="ECO:0000313" key="4">
    <source>
        <dbReference type="Proteomes" id="UP000664628"/>
    </source>
</evidence>
<dbReference type="EMBL" id="JAFMYW010000001">
    <property type="protein sequence ID" value="MBO0946974.1"/>
    <property type="molecule type" value="Genomic_DNA"/>
</dbReference>
<dbReference type="Gene3D" id="1.10.260.40">
    <property type="entry name" value="lambda repressor-like DNA-binding domains"/>
    <property type="match status" value="1"/>
</dbReference>
<reference evidence="3 4" key="1">
    <citation type="submission" date="2021-03" db="EMBL/GenBank/DDBJ databases">
        <title>Fibrella sp. HMF5405 genome sequencing and assembly.</title>
        <authorList>
            <person name="Kang H."/>
            <person name="Kim H."/>
            <person name="Bae S."/>
            <person name="Joh K."/>
        </authorList>
    </citation>
    <scope>NUCLEOTIDE SEQUENCE [LARGE SCALE GENOMIC DNA]</scope>
    <source>
        <strain evidence="3 4">HMF5405</strain>
    </source>
</reference>
<feature type="coiled-coil region" evidence="1">
    <location>
        <begin position="79"/>
        <end position="113"/>
    </location>
</feature>
<organism evidence="3 4">
    <name type="scientific">Fibrella forsythiae</name>
    <dbReference type="NCBI Taxonomy" id="2817061"/>
    <lineage>
        <taxon>Bacteria</taxon>
        <taxon>Pseudomonadati</taxon>
        <taxon>Bacteroidota</taxon>
        <taxon>Cytophagia</taxon>
        <taxon>Cytophagales</taxon>
        <taxon>Spirosomataceae</taxon>
        <taxon>Fibrella</taxon>
    </lineage>
</organism>
<comment type="caution">
    <text evidence="3">The sequence shown here is derived from an EMBL/GenBank/DDBJ whole genome shotgun (WGS) entry which is preliminary data.</text>
</comment>
<feature type="domain" description="HTH cro/C1-type" evidence="2">
    <location>
        <begin position="13"/>
        <end position="68"/>
    </location>
</feature>
<dbReference type="Pfam" id="PF12844">
    <property type="entry name" value="HTH_19"/>
    <property type="match status" value="1"/>
</dbReference>
<dbReference type="SMART" id="SM00530">
    <property type="entry name" value="HTH_XRE"/>
    <property type="match status" value="1"/>
</dbReference>
<dbReference type="PROSITE" id="PS50943">
    <property type="entry name" value="HTH_CROC1"/>
    <property type="match status" value="1"/>
</dbReference>
<dbReference type="Proteomes" id="UP000664628">
    <property type="component" value="Unassembled WGS sequence"/>
</dbReference>
<keyword evidence="4" id="KW-1185">Reference proteome</keyword>
<protein>
    <submittedName>
        <fullName evidence="3">Helix-turn-helix domain-containing protein</fullName>
    </submittedName>
</protein>
<evidence type="ECO:0000313" key="3">
    <source>
        <dbReference type="EMBL" id="MBO0946974.1"/>
    </source>
</evidence>
<evidence type="ECO:0000259" key="2">
    <source>
        <dbReference type="PROSITE" id="PS50943"/>
    </source>
</evidence>
<proteinExistence type="predicted"/>